<evidence type="ECO:0000259" key="14">
    <source>
        <dbReference type="Pfam" id="PF07850"/>
    </source>
</evidence>
<evidence type="ECO:0000256" key="5">
    <source>
        <dbReference type="ARBA" id="ARBA00022685"/>
    </source>
</evidence>
<keyword evidence="9 12" id="KW-1133">Transmembrane helix</keyword>
<feature type="transmembrane region" description="Helical" evidence="12">
    <location>
        <begin position="325"/>
        <end position="347"/>
    </location>
</feature>
<evidence type="ECO:0000256" key="6">
    <source>
        <dbReference type="ARBA" id="ARBA00022692"/>
    </source>
</evidence>
<feature type="domain" description="Renin receptor-like C-terminal transmembrane spanning segment" evidence="14">
    <location>
        <begin position="308"/>
        <end position="366"/>
    </location>
</feature>
<protein>
    <submittedName>
        <fullName evidence="17">Renin receptor-like</fullName>
    </submittedName>
</protein>
<feature type="signal peptide" evidence="13">
    <location>
        <begin position="1"/>
        <end position="29"/>
    </location>
</feature>
<keyword evidence="8" id="KW-0256">Endoplasmic reticulum</keyword>
<dbReference type="PANTHER" id="PTHR13351:SF1">
    <property type="entry name" value="RENIN RECEPTOR"/>
    <property type="match status" value="1"/>
</dbReference>
<dbReference type="GeneID" id="106806350"/>
<dbReference type="RefSeq" id="XP_014663744.1">
    <property type="nucleotide sequence ID" value="XM_014808258.1"/>
</dbReference>
<evidence type="ECO:0000256" key="4">
    <source>
        <dbReference type="ARBA" id="ARBA00022475"/>
    </source>
</evidence>
<evidence type="ECO:0000256" key="8">
    <source>
        <dbReference type="ARBA" id="ARBA00022824"/>
    </source>
</evidence>
<evidence type="ECO:0000256" key="2">
    <source>
        <dbReference type="ARBA" id="ARBA00004251"/>
    </source>
</evidence>
<evidence type="ECO:0000256" key="10">
    <source>
        <dbReference type="ARBA" id="ARBA00023136"/>
    </source>
</evidence>
<dbReference type="Pfam" id="PF07850">
    <property type="entry name" value="Renin_r"/>
    <property type="match status" value="1"/>
</dbReference>
<evidence type="ECO:0000256" key="1">
    <source>
        <dbReference type="ARBA" id="ARBA00004115"/>
    </source>
</evidence>
<evidence type="ECO:0000256" key="3">
    <source>
        <dbReference type="ARBA" id="ARBA00004373"/>
    </source>
</evidence>
<dbReference type="InterPro" id="IPR012493">
    <property type="entry name" value="Renin_rcpt"/>
</dbReference>
<evidence type="ECO:0000259" key="15">
    <source>
        <dbReference type="Pfam" id="PF25294"/>
    </source>
</evidence>
<sequence>MATSVNFSFRPAIHLILLSLIFCSYQANANQQVYIVHSPKYMSFDSKAGAISPRQLSQLNAVALGIGASSEDFSWKGLKSGNPFHLPEASIVVLLENFQELDIDYSGQAFPLEKDGSNVDFSGLEEELKTMFVGQTPLVLELAPEHSVMDIHSEDQQLFTDVPADLEAAKKLLTGSRSILLDLSPVDLGLLNLTVAADQAFLAEMQIVTEFGRALKRNKQSLKDGVPDLMVITLSSIRHVVKHHGLQSLQLHNALTLLRMTLYELGQSLELVYGDNYLHETVTLDTSGGELPLVRKARSLLEVVAGGDLNLASAYSQSFAPIFNIILWTSIVLALAVFAVSYGIWVMDPGRDSVIYRMTSQRIKKDQ</sequence>
<evidence type="ECO:0000256" key="12">
    <source>
        <dbReference type="SAM" id="Phobius"/>
    </source>
</evidence>
<organism evidence="16 17">
    <name type="scientific">Priapulus caudatus</name>
    <name type="common">Priapulid worm</name>
    <dbReference type="NCBI Taxonomy" id="37621"/>
    <lineage>
        <taxon>Eukaryota</taxon>
        <taxon>Metazoa</taxon>
        <taxon>Ecdysozoa</taxon>
        <taxon>Scalidophora</taxon>
        <taxon>Priapulida</taxon>
        <taxon>Priapulimorpha</taxon>
        <taxon>Priapulimorphida</taxon>
        <taxon>Priapulidae</taxon>
        <taxon>Priapulus</taxon>
    </lineage>
</organism>
<proteinExistence type="predicted"/>
<feature type="domain" description="Renin receptor N-terminal" evidence="15">
    <location>
        <begin position="30"/>
        <end position="285"/>
    </location>
</feature>
<evidence type="ECO:0000256" key="9">
    <source>
        <dbReference type="ARBA" id="ARBA00022989"/>
    </source>
</evidence>
<gene>
    <name evidence="17" type="primary">LOC106806350</name>
</gene>
<keyword evidence="6 12" id="KW-0812">Transmembrane</keyword>
<comment type="subcellular location">
    <subcellularLocation>
        <location evidence="2">Cell membrane</location>
        <topology evidence="2">Single-pass type I membrane protein</topology>
    </subcellularLocation>
    <subcellularLocation>
        <location evidence="1">Endoplasmic reticulum membrane</location>
        <topology evidence="1">Single-pass type I membrane protein</topology>
    </subcellularLocation>
    <subcellularLocation>
        <location evidence="3">Vesicle</location>
    </subcellularLocation>
</comment>
<evidence type="ECO:0000313" key="16">
    <source>
        <dbReference type="Proteomes" id="UP000695022"/>
    </source>
</evidence>
<evidence type="ECO:0000256" key="13">
    <source>
        <dbReference type="SAM" id="SignalP"/>
    </source>
</evidence>
<keyword evidence="11" id="KW-0675">Receptor</keyword>
<dbReference type="InterPro" id="IPR056780">
    <property type="entry name" value="Renin_r_C"/>
</dbReference>
<evidence type="ECO:0000256" key="7">
    <source>
        <dbReference type="ARBA" id="ARBA00022729"/>
    </source>
</evidence>
<keyword evidence="10 12" id="KW-0472">Membrane</keyword>
<dbReference type="Pfam" id="PF25294">
    <property type="entry name" value="RENR_N"/>
    <property type="match status" value="1"/>
</dbReference>
<feature type="chain" id="PRO_5046611446" evidence="13">
    <location>
        <begin position="30"/>
        <end position="367"/>
    </location>
</feature>
<name>A0ABM1DUX3_PRICU</name>
<reference evidence="17" key="1">
    <citation type="submission" date="2025-08" db="UniProtKB">
        <authorList>
            <consortium name="RefSeq"/>
        </authorList>
    </citation>
    <scope>IDENTIFICATION</scope>
</reference>
<evidence type="ECO:0000256" key="11">
    <source>
        <dbReference type="ARBA" id="ARBA00023170"/>
    </source>
</evidence>
<dbReference type="InterPro" id="IPR057318">
    <property type="entry name" value="RENR_N"/>
</dbReference>
<keyword evidence="16" id="KW-1185">Reference proteome</keyword>
<dbReference type="PANTHER" id="PTHR13351">
    <property type="entry name" value="RENIN RECEPTOR"/>
    <property type="match status" value="1"/>
</dbReference>
<keyword evidence="4" id="KW-1003">Cell membrane</keyword>
<dbReference type="Proteomes" id="UP000695022">
    <property type="component" value="Unplaced"/>
</dbReference>
<evidence type="ECO:0000313" key="17">
    <source>
        <dbReference type="RefSeq" id="XP_014663744.1"/>
    </source>
</evidence>
<keyword evidence="7 13" id="KW-0732">Signal</keyword>
<keyword evidence="5" id="KW-0165">Cleavage on pair of basic residues</keyword>
<accession>A0ABM1DUX3</accession>